<reference evidence="2" key="2">
    <citation type="submission" date="2018-04" db="EMBL/GenBank/DDBJ databases">
        <authorList>
            <person name="Sheh A."/>
            <person name="Shen Z."/>
            <person name="Mannion A.J."/>
            <person name="Fox J.G."/>
        </authorList>
    </citation>
    <scope>NUCLEOTIDE SEQUENCE</scope>
    <source>
        <strain evidence="2">ATCC 49310</strain>
    </source>
</reference>
<protein>
    <submittedName>
        <fullName evidence="2">Uncharacterized protein</fullName>
    </submittedName>
</protein>
<proteinExistence type="predicted"/>
<reference evidence="2 3" key="1">
    <citation type="journal article" date="2014" name="Genome Announc.">
        <title>Draft genome sequences of eight enterohepatic helicobacter species isolated from both laboratory and wild rodents.</title>
        <authorList>
            <person name="Sheh A."/>
            <person name="Shen Z."/>
            <person name="Fox J.G."/>
        </authorList>
    </citation>
    <scope>NUCLEOTIDE SEQUENCE [LARGE SCALE GENOMIC DNA]</scope>
    <source>
        <strain evidence="2 3">ATCC 49310</strain>
    </source>
</reference>
<gene>
    <name evidence="2" type="ORF">LS80_003910</name>
    <name evidence="1" type="ORF">NHP164001_02780</name>
</gene>
<evidence type="ECO:0000313" key="1">
    <source>
        <dbReference type="EMBL" id="GAB0172265.1"/>
    </source>
</evidence>
<dbReference type="Proteomes" id="UP000029861">
    <property type="component" value="Unassembled WGS sequence"/>
</dbReference>
<comment type="caution">
    <text evidence="2">The sequence shown here is derived from an EMBL/GenBank/DDBJ whole genome shotgun (WGS) entry which is preliminary data.</text>
</comment>
<dbReference type="Proteomes" id="UP001562457">
    <property type="component" value="Unassembled WGS sequence"/>
</dbReference>
<dbReference type="EMBL" id="JRPK02000008">
    <property type="protein sequence ID" value="TLD98765.1"/>
    <property type="molecule type" value="Genomic_DNA"/>
</dbReference>
<keyword evidence="4" id="KW-1185">Reference proteome</keyword>
<reference evidence="1 4" key="3">
    <citation type="submission" date="2024-06" db="EMBL/GenBank/DDBJ databases">
        <title>Draft genome sequence of Helicobacter trogontum NHP16-4001.</title>
        <authorList>
            <person name="Rimbara E."/>
            <person name="Suzuki M."/>
        </authorList>
    </citation>
    <scope>NUCLEOTIDE SEQUENCE [LARGE SCALE GENOMIC DNA]</scope>
    <source>
        <strain evidence="1 4">NHP16-4001</strain>
    </source>
</reference>
<dbReference type="AlphaFoldDB" id="A0A4U8TFB9"/>
<accession>A0A4U8TFB9</accession>
<organism evidence="2 3">
    <name type="scientific">Helicobacter trogontum</name>
    <dbReference type="NCBI Taxonomy" id="50960"/>
    <lineage>
        <taxon>Bacteria</taxon>
        <taxon>Pseudomonadati</taxon>
        <taxon>Campylobacterota</taxon>
        <taxon>Epsilonproteobacteria</taxon>
        <taxon>Campylobacterales</taxon>
        <taxon>Helicobacteraceae</taxon>
        <taxon>Helicobacter</taxon>
    </lineage>
</organism>
<evidence type="ECO:0000313" key="3">
    <source>
        <dbReference type="Proteomes" id="UP000029861"/>
    </source>
</evidence>
<dbReference type="RefSeq" id="WP_034323047.1">
    <property type="nucleotide sequence ID" value="NZ_BAAFHN010000003.1"/>
</dbReference>
<sequence length="62" mass="6847">MRKFFSVVGFIDFACAQLHATQNLGNLSLLDDYIGTFAKRSILGENKDSYGTINLSYASIIP</sequence>
<dbReference type="EMBL" id="BAAFHN010000003">
    <property type="protein sequence ID" value="GAB0172265.1"/>
    <property type="molecule type" value="Genomic_DNA"/>
</dbReference>
<name>A0A4U8TFB9_9HELI</name>
<evidence type="ECO:0000313" key="4">
    <source>
        <dbReference type="Proteomes" id="UP001562457"/>
    </source>
</evidence>
<evidence type="ECO:0000313" key="2">
    <source>
        <dbReference type="EMBL" id="TLD98765.1"/>
    </source>
</evidence>